<keyword evidence="3" id="KW-1185">Reference proteome</keyword>
<evidence type="ECO:0000256" key="1">
    <source>
        <dbReference type="SAM" id="SignalP"/>
    </source>
</evidence>
<accession>A0A9P9CXN9</accession>
<dbReference type="EMBL" id="JAGMUU010000071">
    <property type="protein sequence ID" value="KAH7109500.1"/>
    <property type="molecule type" value="Genomic_DNA"/>
</dbReference>
<keyword evidence="1" id="KW-0732">Signal</keyword>
<organism evidence="2 3">
    <name type="scientific">Dactylonectria estremocensis</name>
    <dbReference type="NCBI Taxonomy" id="1079267"/>
    <lineage>
        <taxon>Eukaryota</taxon>
        <taxon>Fungi</taxon>
        <taxon>Dikarya</taxon>
        <taxon>Ascomycota</taxon>
        <taxon>Pezizomycotina</taxon>
        <taxon>Sordariomycetes</taxon>
        <taxon>Hypocreomycetidae</taxon>
        <taxon>Hypocreales</taxon>
        <taxon>Nectriaceae</taxon>
        <taxon>Dactylonectria</taxon>
    </lineage>
</organism>
<name>A0A9P9CXN9_9HYPO</name>
<gene>
    <name evidence="2" type="ORF">B0J13DRAFT_314674</name>
</gene>
<reference evidence="2" key="1">
    <citation type="journal article" date="2021" name="Nat. Commun.">
        <title>Genetic determinants of endophytism in the Arabidopsis root mycobiome.</title>
        <authorList>
            <person name="Mesny F."/>
            <person name="Miyauchi S."/>
            <person name="Thiergart T."/>
            <person name="Pickel B."/>
            <person name="Atanasova L."/>
            <person name="Karlsson M."/>
            <person name="Huettel B."/>
            <person name="Barry K.W."/>
            <person name="Haridas S."/>
            <person name="Chen C."/>
            <person name="Bauer D."/>
            <person name="Andreopoulos W."/>
            <person name="Pangilinan J."/>
            <person name="LaButti K."/>
            <person name="Riley R."/>
            <person name="Lipzen A."/>
            <person name="Clum A."/>
            <person name="Drula E."/>
            <person name="Henrissat B."/>
            <person name="Kohler A."/>
            <person name="Grigoriev I.V."/>
            <person name="Martin F.M."/>
            <person name="Hacquard S."/>
        </authorList>
    </citation>
    <scope>NUCLEOTIDE SEQUENCE</scope>
    <source>
        <strain evidence="2">MPI-CAGE-AT-0021</strain>
    </source>
</reference>
<comment type="caution">
    <text evidence="2">The sequence shown here is derived from an EMBL/GenBank/DDBJ whole genome shotgun (WGS) entry which is preliminary data.</text>
</comment>
<sequence>MFCRFLFLLFFCGVFGELSAPSWVPPPLWKAPGAILPLLGTSGRLAISRRMSAMTGPTVSVPCHGPDEINSRGNATVLREYYDGEEREKAGRRVDA</sequence>
<evidence type="ECO:0008006" key="4">
    <source>
        <dbReference type="Google" id="ProtNLM"/>
    </source>
</evidence>
<dbReference type="OrthoDB" id="10497473at2759"/>
<dbReference type="AlphaFoldDB" id="A0A9P9CXN9"/>
<dbReference type="Proteomes" id="UP000717696">
    <property type="component" value="Unassembled WGS sequence"/>
</dbReference>
<evidence type="ECO:0000313" key="2">
    <source>
        <dbReference type="EMBL" id="KAH7109500.1"/>
    </source>
</evidence>
<protein>
    <recommendedName>
        <fullName evidence="4">Secreted protein</fullName>
    </recommendedName>
</protein>
<proteinExistence type="predicted"/>
<evidence type="ECO:0000313" key="3">
    <source>
        <dbReference type="Proteomes" id="UP000717696"/>
    </source>
</evidence>
<feature type="signal peptide" evidence="1">
    <location>
        <begin position="1"/>
        <end position="16"/>
    </location>
</feature>
<feature type="chain" id="PRO_5040296144" description="Secreted protein" evidence="1">
    <location>
        <begin position="17"/>
        <end position="96"/>
    </location>
</feature>